<protein>
    <submittedName>
        <fullName evidence="4">Thioesterase-like superfamily-domain-containing protein</fullName>
    </submittedName>
</protein>
<feature type="compositionally biased region" description="Basic and acidic residues" evidence="1">
    <location>
        <begin position="142"/>
        <end position="156"/>
    </location>
</feature>
<dbReference type="Pfam" id="PF20789">
    <property type="entry name" value="4HBT_3C"/>
    <property type="match status" value="1"/>
</dbReference>
<comment type="caution">
    <text evidence="4">The sequence shown here is derived from an EMBL/GenBank/DDBJ whole genome shotgun (WGS) entry which is preliminary data.</text>
</comment>
<sequence length="344" mass="37982">MEPPIRGGTGTSPIEKCCAIRSAPEIGPDTFTNVNPIWHPPGARGIYGGAAIAQCLNAAYETVSPDFAVHSMHCHFLVAANSNLPVCYSVERIRDGRSFSTRCVRAVQGDSCFFLTTISFQNVTVRSSLVLADAVQPPEGARPPEDTKAASDRQVDTEEPFEKFISGYVPGPSPATRKPQQWIRAYGPISGRAQIVALAYMSDSDFVNAVSRVHRLVQFSTDEYMQHTRGGFQGSELERLRMEEWLQGRARAEISANEEAARVEGSNTLNHRVGMLVSLDHTIFFHNHPRIRADQWLLSEMGCPWTGDERAVVTQHIWTTDGVLVATCIQEGVVRVAEEDKARL</sequence>
<dbReference type="InterPro" id="IPR003703">
    <property type="entry name" value="Acyl_CoA_thio"/>
</dbReference>
<keyword evidence="5" id="KW-1185">Reference proteome</keyword>
<dbReference type="PANTHER" id="PTHR11066:SF34">
    <property type="entry name" value="ACYL-COENZYME A THIOESTERASE 8"/>
    <property type="match status" value="1"/>
</dbReference>
<dbReference type="SUPFAM" id="SSF54637">
    <property type="entry name" value="Thioesterase/thiol ester dehydrase-isomerase"/>
    <property type="match status" value="2"/>
</dbReference>
<dbReference type="CDD" id="cd03444">
    <property type="entry name" value="Thioesterase_II_repeat1"/>
    <property type="match status" value="1"/>
</dbReference>
<dbReference type="EMBL" id="JBFXLU010000103">
    <property type="protein sequence ID" value="KAL2842030.1"/>
    <property type="molecule type" value="Genomic_DNA"/>
</dbReference>
<evidence type="ECO:0000259" key="2">
    <source>
        <dbReference type="Pfam" id="PF13622"/>
    </source>
</evidence>
<accession>A0ABR4JPT4</accession>
<feature type="domain" description="Acyl-CoA thioesterase-like C-terminal" evidence="3">
    <location>
        <begin position="144"/>
        <end position="334"/>
    </location>
</feature>
<evidence type="ECO:0000313" key="4">
    <source>
        <dbReference type="EMBL" id="KAL2842030.1"/>
    </source>
</evidence>
<dbReference type="PANTHER" id="PTHR11066">
    <property type="entry name" value="ACYL-COA THIOESTERASE"/>
    <property type="match status" value="1"/>
</dbReference>
<gene>
    <name evidence="4" type="ORF">BJY01DRAFT_236150</name>
</gene>
<name>A0ABR4JPT4_9EURO</name>
<dbReference type="CDD" id="cd03445">
    <property type="entry name" value="Thioesterase_II_repeat2"/>
    <property type="match status" value="1"/>
</dbReference>
<dbReference type="Pfam" id="PF13622">
    <property type="entry name" value="4HBT_3"/>
    <property type="match status" value="1"/>
</dbReference>
<dbReference type="InterPro" id="IPR049450">
    <property type="entry name" value="ACOT8-like_C"/>
</dbReference>
<evidence type="ECO:0000313" key="5">
    <source>
        <dbReference type="Proteomes" id="UP001610446"/>
    </source>
</evidence>
<proteinExistence type="predicted"/>
<feature type="region of interest" description="Disordered" evidence="1">
    <location>
        <begin position="136"/>
        <end position="156"/>
    </location>
</feature>
<evidence type="ECO:0000256" key="1">
    <source>
        <dbReference type="SAM" id="MobiDB-lite"/>
    </source>
</evidence>
<dbReference type="Proteomes" id="UP001610446">
    <property type="component" value="Unassembled WGS sequence"/>
</dbReference>
<reference evidence="4 5" key="1">
    <citation type="submission" date="2024-07" db="EMBL/GenBank/DDBJ databases">
        <title>Section-level genome sequencing and comparative genomics of Aspergillus sections Usti and Cavernicolus.</title>
        <authorList>
            <consortium name="Lawrence Berkeley National Laboratory"/>
            <person name="Nybo J.L."/>
            <person name="Vesth T.C."/>
            <person name="Theobald S."/>
            <person name="Frisvad J.C."/>
            <person name="Larsen T.O."/>
            <person name="Kjaerboelling I."/>
            <person name="Rothschild-Mancinelli K."/>
            <person name="Lyhne E.K."/>
            <person name="Kogle M.E."/>
            <person name="Barry K."/>
            <person name="Clum A."/>
            <person name="Na H."/>
            <person name="Ledsgaard L."/>
            <person name="Lin J."/>
            <person name="Lipzen A."/>
            <person name="Kuo A."/>
            <person name="Riley R."/>
            <person name="Mondo S."/>
            <person name="Labutti K."/>
            <person name="Haridas S."/>
            <person name="Pangalinan J."/>
            <person name="Salamov A.A."/>
            <person name="Simmons B.A."/>
            <person name="Magnuson J.K."/>
            <person name="Chen J."/>
            <person name="Drula E."/>
            <person name="Henrissat B."/>
            <person name="Wiebenga A."/>
            <person name="Lubbers R.J."/>
            <person name="Gomes A.C."/>
            <person name="Makela M.R."/>
            <person name="Stajich J."/>
            <person name="Grigoriev I.V."/>
            <person name="Mortensen U.H."/>
            <person name="De Vries R.P."/>
            <person name="Baker S.E."/>
            <person name="Andersen M.R."/>
        </authorList>
    </citation>
    <scope>NUCLEOTIDE SEQUENCE [LARGE SCALE GENOMIC DNA]</scope>
    <source>
        <strain evidence="4 5">CBS 123904</strain>
    </source>
</reference>
<feature type="domain" description="Acyl-CoA thioesterase-like N-terminal HotDog" evidence="2">
    <location>
        <begin position="36"/>
        <end position="121"/>
    </location>
</feature>
<organism evidence="4 5">
    <name type="scientific">Aspergillus pseudoustus</name>
    <dbReference type="NCBI Taxonomy" id="1810923"/>
    <lineage>
        <taxon>Eukaryota</taxon>
        <taxon>Fungi</taxon>
        <taxon>Dikarya</taxon>
        <taxon>Ascomycota</taxon>
        <taxon>Pezizomycotina</taxon>
        <taxon>Eurotiomycetes</taxon>
        <taxon>Eurotiomycetidae</taxon>
        <taxon>Eurotiales</taxon>
        <taxon>Aspergillaceae</taxon>
        <taxon>Aspergillus</taxon>
        <taxon>Aspergillus subgen. Nidulantes</taxon>
    </lineage>
</organism>
<dbReference type="InterPro" id="IPR029069">
    <property type="entry name" value="HotDog_dom_sf"/>
</dbReference>
<dbReference type="Gene3D" id="3.10.129.10">
    <property type="entry name" value="Hotdog Thioesterase"/>
    <property type="match status" value="2"/>
</dbReference>
<evidence type="ECO:0000259" key="3">
    <source>
        <dbReference type="Pfam" id="PF20789"/>
    </source>
</evidence>
<dbReference type="InterPro" id="IPR049449">
    <property type="entry name" value="TesB_ACOT8-like_N"/>
</dbReference>